<dbReference type="InterPro" id="IPR023415">
    <property type="entry name" value="LDLR_class-A_CS"/>
</dbReference>
<proteinExistence type="evidence at transcript level"/>
<dbReference type="STRING" id="6239.C36B7.7.1"/>
<dbReference type="Bgee" id="WBGene00001841">
    <property type="expression patterns" value="Expressed in adult organism and 2 other cell types or tissues"/>
</dbReference>
<dbReference type="GO" id="GO:0030424">
    <property type="term" value="C:axon"/>
    <property type="evidence" value="ECO:0000314"/>
    <property type="project" value="WormBase"/>
</dbReference>
<dbReference type="eggNOG" id="ENOG502THZF">
    <property type="taxonomic scope" value="Eukaryota"/>
</dbReference>
<evidence type="ECO:0000313" key="6">
    <source>
        <dbReference type="WormBase" id="C36B7.7"/>
    </source>
</evidence>
<dbReference type="AlphaFoldDB" id="G5ECA8"/>
<evidence type="ECO:0000313" key="3">
    <source>
        <dbReference type="EMBL" id="BAC00782.1"/>
    </source>
</evidence>
<dbReference type="Gene3D" id="4.10.400.10">
    <property type="entry name" value="Low-density Lipoprotein Receptor"/>
    <property type="match status" value="1"/>
</dbReference>
<reference evidence="3" key="2">
    <citation type="journal article" date="2002" name="Cell">
        <title>HEN-1, a secretory protein with an LDL receptor motif, regulates sensory integration and learning in Caenorhabditis elegans.</title>
        <authorList>
            <person name="Ishihara T."/>
            <person name="Iino Y."/>
            <person name="Mohri A."/>
            <person name="Mori I."/>
            <person name="Gengyo-Ando K."/>
            <person name="Mitani S."/>
            <person name="Katsura I."/>
        </authorList>
    </citation>
    <scope>NUCLEOTIDE SEQUENCE</scope>
    <source>
        <strain evidence="3">N2</strain>
    </source>
</reference>
<dbReference type="IntAct" id="G5ECA8">
    <property type="interactions" value="1"/>
</dbReference>
<accession>G5ECA8</accession>
<dbReference type="GO" id="GO:0043025">
    <property type="term" value="C:neuronal cell body"/>
    <property type="evidence" value="ECO:0000314"/>
    <property type="project" value="WormBase"/>
</dbReference>
<sequence>MNSKVIFFVCALCSSVLSSQDGAFGHGNHRPLNDADALTAIKPVCETDRHGNKYIPCPIHDINDPRNWPCIKLADLCNGKADCPNGDDENYFQCFYHRARSEEYRRLMKMLEEIKGK</sequence>
<evidence type="ECO:0000256" key="1">
    <source>
        <dbReference type="ARBA" id="ARBA00023157"/>
    </source>
</evidence>
<dbReference type="PROSITE" id="PS01209">
    <property type="entry name" value="LDLRA_1"/>
    <property type="match status" value="1"/>
</dbReference>
<dbReference type="EMBL" id="BX284606">
    <property type="protein sequence ID" value="CCD66846.1"/>
    <property type="molecule type" value="Genomic_DNA"/>
</dbReference>
<evidence type="ECO:0000256" key="2">
    <source>
        <dbReference type="SAM" id="SignalP"/>
    </source>
</evidence>
<organism evidence="4 5">
    <name type="scientific">Caenorhabditis elegans</name>
    <dbReference type="NCBI Taxonomy" id="6239"/>
    <lineage>
        <taxon>Eukaryota</taxon>
        <taxon>Metazoa</taxon>
        <taxon>Ecdysozoa</taxon>
        <taxon>Nematoda</taxon>
        <taxon>Chromadorea</taxon>
        <taxon>Rhabditida</taxon>
        <taxon>Rhabditina</taxon>
        <taxon>Rhabditomorpha</taxon>
        <taxon>Rhabditoidea</taxon>
        <taxon>Rhabditidae</taxon>
        <taxon>Peloderinae</taxon>
        <taxon>Caenorhabditis</taxon>
    </lineage>
</organism>
<dbReference type="GO" id="GO:0050893">
    <property type="term" value="P:sensory processing"/>
    <property type="evidence" value="ECO:0000315"/>
    <property type="project" value="UniProtKB"/>
</dbReference>
<dbReference type="GO" id="GO:0008306">
    <property type="term" value="P:associative learning"/>
    <property type="evidence" value="ECO:0000315"/>
    <property type="project" value="WormBase"/>
</dbReference>
<feature type="signal peptide" evidence="2">
    <location>
        <begin position="1"/>
        <end position="18"/>
    </location>
</feature>
<dbReference type="GO" id="GO:0030297">
    <property type="term" value="F:transmembrane receptor protein tyrosine kinase activator activity"/>
    <property type="evidence" value="ECO:0000318"/>
    <property type="project" value="GO_Central"/>
</dbReference>
<dbReference type="AGR" id="WB:WBGene00001841"/>
<dbReference type="InterPro" id="IPR036055">
    <property type="entry name" value="LDL_receptor-like_sf"/>
</dbReference>
<dbReference type="PaxDb" id="6239-C36B7.7"/>
<dbReference type="Proteomes" id="UP000001940">
    <property type="component" value="Chromosome X"/>
</dbReference>
<dbReference type="HOGENOM" id="CLU_172050_0_0_1"/>
<dbReference type="CTD" id="191666"/>
<reference evidence="4" key="4">
    <citation type="submission" date="2024-10" db="EMBL/GenBank/DDBJ databases">
        <authorList>
            <consortium name="WormBase Consortium"/>
            <person name="WormBase"/>
        </authorList>
    </citation>
    <scope>NUCLEOTIDE SEQUENCE</scope>
    <source>
        <strain evidence="4">Bristol N2</strain>
    </source>
</reference>
<feature type="chain" id="PRO_5015091917" evidence="2">
    <location>
        <begin position="19"/>
        <end position="117"/>
    </location>
</feature>
<dbReference type="GO" id="GO:0007606">
    <property type="term" value="P:sensory perception of chemical stimulus"/>
    <property type="evidence" value="ECO:0000315"/>
    <property type="project" value="UniProtKB"/>
</dbReference>
<dbReference type="SUPFAM" id="SSF57424">
    <property type="entry name" value="LDL receptor-like module"/>
    <property type="match status" value="1"/>
</dbReference>
<keyword evidence="5" id="KW-1185">Reference proteome</keyword>
<gene>
    <name evidence="4 6" type="primary">hen-1</name>
    <name evidence="6" type="ORF">C36B7.7</name>
    <name evidence="4" type="ORF">CELE_C36B7.7</name>
</gene>
<dbReference type="GeneID" id="191666"/>
<evidence type="ECO:0000313" key="5">
    <source>
        <dbReference type="Proteomes" id="UP000001940"/>
    </source>
</evidence>
<dbReference type="PANTHER" id="PTHR21105:SF0">
    <property type="entry name" value="GH16255P"/>
    <property type="match status" value="1"/>
</dbReference>
<dbReference type="OMA" id="RNWPCIK"/>
<dbReference type="RefSeq" id="NP_509200.1">
    <property type="nucleotide sequence ID" value="NM_076799.7"/>
</dbReference>
<dbReference type="GO" id="GO:0040024">
    <property type="term" value="P:dauer larval development"/>
    <property type="evidence" value="ECO:0000316"/>
    <property type="project" value="WormBase"/>
</dbReference>
<dbReference type="EMBL" id="AB067680">
    <property type="protein sequence ID" value="BAC00782.1"/>
    <property type="molecule type" value="mRNA"/>
</dbReference>
<reference evidence="4 5" key="1">
    <citation type="journal article" date="1998" name="Science">
        <title>Genome sequence of the nematode C. elegans: a platform for investigating biology.</title>
        <authorList>
            <consortium name="The C. elegans sequencing consortium"/>
            <person name="Sulson J.E."/>
            <person name="Waterston R."/>
        </authorList>
    </citation>
    <scope>NUCLEOTIDE SEQUENCE [LARGE SCALE GENOMIC DNA]</scope>
    <source>
        <strain evidence="4 5">Bristol N2</strain>
    </source>
</reference>
<dbReference type="GO" id="GO:0043410">
    <property type="term" value="P:positive regulation of MAPK cascade"/>
    <property type="evidence" value="ECO:0000318"/>
    <property type="project" value="GO_Central"/>
</dbReference>
<dbReference type="GO" id="GO:0043195">
    <property type="term" value="C:terminal bouton"/>
    <property type="evidence" value="ECO:0000318"/>
    <property type="project" value="GO_Central"/>
</dbReference>
<dbReference type="FunCoup" id="G5ECA8">
    <property type="interactions" value="37"/>
</dbReference>
<name>G5ECA8_CAEEL</name>
<reference evidence="4" key="3">
    <citation type="submission" date="2003-03" db="EMBL/GenBank/DDBJ databases">
        <authorList>
            <person name="Sulson J.E."/>
            <person name="Waterston R."/>
        </authorList>
    </citation>
    <scope>NUCLEOTIDE SEQUENCE</scope>
    <source>
        <strain evidence="4">Bristol N2</strain>
    </source>
</reference>
<dbReference type="KEGG" id="cel:CELE_C36B7.7"/>
<keyword evidence="1" id="KW-1015">Disulfide bond</keyword>
<dbReference type="PANTHER" id="PTHR21105">
    <property type="entry name" value="GH16255P"/>
    <property type="match status" value="1"/>
</dbReference>
<evidence type="ECO:0000313" key="4">
    <source>
        <dbReference type="EMBL" id="CCD66846.1"/>
    </source>
</evidence>
<dbReference type="OrthoDB" id="5870811at2759"/>
<dbReference type="WormBase" id="C36B7.7">
    <property type="protein sequence ID" value="CE04178"/>
    <property type="gene ID" value="WBGene00001841"/>
    <property type="gene designation" value="hen-1"/>
</dbReference>
<protein>
    <submittedName>
        <fullName evidence="3">HEN-1</fullName>
    </submittedName>
    <submittedName>
        <fullName evidence="4">HEsitatioN behavior</fullName>
    </submittedName>
</protein>
<keyword evidence="2" id="KW-0732">Signal</keyword>